<sequence>MDLFFYGTLRHMPLLKIVLGDRFEAITLHEATLSGHQARAIAGEDFPMIVEMDGCAEGLLCVGLLDEDVARLNYYEGGFNYELRDVTVDTATGPLPAQVYFPIEHNWQDNGQWSLEKWEEKHAAVTDIAAVEVMSYFGIIDANQLEFMFPMIRARAHAQLTAATEDRVIGPSGFGRADTQHFGDEVTHKGFFIMKTSEVAFRQYDGEMSRPVKREVFVGGEASIVLPYDPKRDRVLLVEQFRAGPYARGDKAPWMLEPIAGRVDPGETPEETAHREGREEANLSFETLHPVAKCYASPGCNTEYFNIFLGIADLPDDITGVNGLDSEAEDIKSYLYSFDALMEMTESFQAANAPLVLAALWLARHRKRLHH</sequence>
<feature type="binding site" evidence="5">
    <location>
        <position position="276"/>
    </location>
    <ligand>
        <name>Mg(2+)</name>
        <dbReference type="ChEBI" id="CHEBI:18420"/>
        <label>1</label>
    </ligand>
</feature>
<name>A0A975EP25_9RHOB</name>
<keyword evidence="3" id="KW-0378">Hydrolase</keyword>
<dbReference type="GO" id="GO:0016740">
    <property type="term" value="F:transferase activity"/>
    <property type="evidence" value="ECO:0007669"/>
    <property type="project" value="UniProtKB-KW"/>
</dbReference>
<dbReference type="InterPro" id="IPR015797">
    <property type="entry name" value="NUDIX_hydrolase-like_dom_sf"/>
</dbReference>
<dbReference type="InterPro" id="IPR009288">
    <property type="entry name" value="AIG2-like_dom"/>
</dbReference>
<evidence type="ECO:0000259" key="7">
    <source>
        <dbReference type="PROSITE" id="PS51462"/>
    </source>
</evidence>
<comment type="cofactor">
    <cofactor evidence="1 5">
        <name>Mg(2+)</name>
        <dbReference type="ChEBI" id="CHEBI:18420"/>
    </cofactor>
</comment>
<dbReference type="Pfam" id="PF06094">
    <property type="entry name" value="GGACT"/>
    <property type="match status" value="1"/>
</dbReference>
<dbReference type="Gene3D" id="3.90.79.10">
    <property type="entry name" value="Nucleoside Triphosphate Pyrophosphohydrolase"/>
    <property type="match status" value="1"/>
</dbReference>
<dbReference type="PANTHER" id="PTHR31544:SF2">
    <property type="entry name" value="AIG2-LIKE PROTEIN D"/>
    <property type="match status" value="1"/>
</dbReference>
<feature type="binding site" evidence="5">
    <location>
        <position position="329"/>
    </location>
    <ligand>
        <name>Mg(2+)</name>
        <dbReference type="ChEBI" id="CHEBI:18420"/>
        <label>1</label>
    </ligand>
</feature>
<dbReference type="PROSITE" id="PS00893">
    <property type="entry name" value="NUDIX_BOX"/>
    <property type="match status" value="1"/>
</dbReference>
<dbReference type="InterPro" id="IPR020084">
    <property type="entry name" value="NUDIX_hydrolase_CS"/>
</dbReference>
<dbReference type="NCBIfam" id="TIGR00052">
    <property type="entry name" value="nudix-type nucleoside diphosphatase, YffH/AdpP family"/>
    <property type="match status" value="1"/>
</dbReference>
<dbReference type="InterPro" id="IPR036568">
    <property type="entry name" value="GGCT-like_sf"/>
</dbReference>
<dbReference type="PROSITE" id="PS51462">
    <property type="entry name" value="NUDIX"/>
    <property type="match status" value="1"/>
</dbReference>
<evidence type="ECO:0000256" key="3">
    <source>
        <dbReference type="ARBA" id="ARBA00022801"/>
    </source>
</evidence>
<dbReference type="KEGG" id="cact:HZ995_14265"/>
<dbReference type="InterPro" id="IPR000086">
    <property type="entry name" value="NUDIX_hydrolase_dom"/>
</dbReference>
<dbReference type="EMBL" id="CP060010">
    <property type="protein sequence ID" value="QTN35625.1"/>
    <property type="molecule type" value="Genomic_DNA"/>
</dbReference>
<dbReference type="GO" id="GO:0016818">
    <property type="term" value="F:hydrolase activity, acting on acid anhydrides, in phosphorus-containing anhydrides"/>
    <property type="evidence" value="ECO:0007669"/>
    <property type="project" value="InterPro"/>
</dbReference>
<dbReference type="CDD" id="cd24155">
    <property type="entry name" value="NUDIX_ADPRase"/>
    <property type="match status" value="1"/>
</dbReference>
<dbReference type="AlphaFoldDB" id="A0A975EP25"/>
<feature type="binding site" evidence="5">
    <location>
        <position position="260"/>
    </location>
    <ligand>
        <name>Mg(2+)</name>
        <dbReference type="ChEBI" id="CHEBI:18420"/>
        <label>1</label>
    </ligand>
</feature>
<gene>
    <name evidence="8" type="ORF">HZ995_14265</name>
</gene>
<evidence type="ECO:0000313" key="9">
    <source>
        <dbReference type="Proteomes" id="UP000665026"/>
    </source>
</evidence>
<dbReference type="Pfam" id="PF00293">
    <property type="entry name" value="NUDIX"/>
    <property type="match status" value="1"/>
</dbReference>
<evidence type="ECO:0000256" key="5">
    <source>
        <dbReference type="PIRSR" id="PIRSR604385-2"/>
    </source>
</evidence>
<keyword evidence="5" id="KW-0460">Magnesium</keyword>
<accession>A0A975EP25</accession>
<dbReference type="InterPro" id="IPR045038">
    <property type="entry name" value="AIG2-like"/>
</dbReference>
<feature type="short sequence motif" description="Nudix box" evidence="6">
    <location>
        <begin position="261"/>
        <end position="283"/>
    </location>
</feature>
<feature type="binding site" evidence="5">
    <location>
        <position position="280"/>
    </location>
    <ligand>
        <name>Mg(2+)</name>
        <dbReference type="ChEBI" id="CHEBI:18420"/>
        <label>1</label>
    </ligand>
</feature>
<dbReference type="PANTHER" id="PTHR31544">
    <property type="entry name" value="AIG2-LIKE PROTEIN D"/>
    <property type="match status" value="1"/>
</dbReference>
<dbReference type="SUPFAM" id="SSF110857">
    <property type="entry name" value="Gamma-glutamyl cyclotransferase-like"/>
    <property type="match status" value="1"/>
</dbReference>
<organism evidence="8 9">
    <name type="scientific">Cognatishimia activa</name>
    <dbReference type="NCBI Taxonomy" id="1715691"/>
    <lineage>
        <taxon>Bacteria</taxon>
        <taxon>Pseudomonadati</taxon>
        <taxon>Pseudomonadota</taxon>
        <taxon>Alphaproteobacteria</taxon>
        <taxon>Rhodobacterales</taxon>
        <taxon>Paracoccaceae</taxon>
        <taxon>Cognatishimia</taxon>
    </lineage>
</organism>
<protein>
    <recommendedName>
        <fullName evidence="4">Putative gamma-glutamylcyclotransferase</fullName>
    </recommendedName>
</protein>
<evidence type="ECO:0000256" key="4">
    <source>
        <dbReference type="ARBA" id="ARBA00030602"/>
    </source>
</evidence>
<keyword evidence="5" id="KW-0479">Metal-binding</keyword>
<evidence type="ECO:0000256" key="1">
    <source>
        <dbReference type="ARBA" id="ARBA00001946"/>
    </source>
</evidence>
<evidence type="ECO:0000256" key="2">
    <source>
        <dbReference type="ARBA" id="ARBA00022679"/>
    </source>
</evidence>
<evidence type="ECO:0000256" key="6">
    <source>
        <dbReference type="PIRSR" id="PIRSR604385-3"/>
    </source>
</evidence>
<evidence type="ECO:0000313" key="8">
    <source>
        <dbReference type="EMBL" id="QTN35625.1"/>
    </source>
</evidence>
<dbReference type="InterPro" id="IPR013024">
    <property type="entry name" value="GGCT-like"/>
</dbReference>
<dbReference type="Proteomes" id="UP000665026">
    <property type="component" value="Chromosome"/>
</dbReference>
<dbReference type="RefSeq" id="WP_209356329.1">
    <property type="nucleotide sequence ID" value="NZ_CP060010.1"/>
</dbReference>
<feature type="domain" description="Nudix hydrolase" evidence="7">
    <location>
        <begin position="218"/>
        <end position="358"/>
    </location>
</feature>
<proteinExistence type="predicted"/>
<dbReference type="CDD" id="cd06661">
    <property type="entry name" value="GGCT_like"/>
    <property type="match status" value="1"/>
</dbReference>
<keyword evidence="2" id="KW-0808">Transferase</keyword>
<dbReference type="SUPFAM" id="SSF55811">
    <property type="entry name" value="Nudix"/>
    <property type="match status" value="1"/>
</dbReference>
<dbReference type="Gene3D" id="3.10.490.10">
    <property type="entry name" value="Gamma-glutamyl cyclotransferase-like"/>
    <property type="match status" value="1"/>
</dbReference>
<dbReference type="GO" id="GO:0046872">
    <property type="term" value="F:metal ion binding"/>
    <property type="evidence" value="ECO:0007669"/>
    <property type="project" value="UniProtKB-KW"/>
</dbReference>
<reference evidence="8" key="1">
    <citation type="submission" date="2020-07" db="EMBL/GenBank/DDBJ databases">
        <title>Genome sequences of bacteria associated with the marine, planktonic diatom Thalassiosira profunda strain ECT2AJA-044.</title>
        <authorList>
            <person name="Gargas C.B."/>
            <person name="Roberts W.R."/>
            <person name="Alverson A.J."/>
        </authorList>
    </citation>
    <scope>NUCLEOTIDE SEQUENCE</scope>
    <source>
        <strain evidence="8">ECT2AJA-044</strain>
    </source>
</reference>
<dbReference type="InterPro" id="IPR004385">
    <property type="entry name" value="NDP_pyrophosphatase"/>
</dbReference>